<gene>
    <name evidence="1" type="ORF">KP509_28G040100</name>
</gene>
<evidence type="ECO:0000313" key="1">
    <source>
        <dbReference type="EMBL" id="KAH7293738.1"/>
    </source>
</evidence>
<sequence length="120" mass="13768">MESRVGKSIQKYYMHTCAYVKGRRQSSDACVTDSDSGGSALTLSWPEKVYPNSLMSMRSRHAFSLLLSVSYQERYCNLANKLLSISLYNKDTVEELWYTEKPEINISLCFSLEATQWVQC</sequence>
<evidence type="ECO:0000313" key="2">
    <source>
        <dbReference type="Proteomes" id="UP000825935"/>
    </source>
</evidence>
<dbReference type="AlphaFoldDB" id="A0A8T2RDL7"/>
<name>A0A8T2RDL7_CERRI</name>
<organism evidence="1 2">
    <name type="scientific">Ceratopteris richardii</name>
    <name type="common">Triangle waterfern</name>
    <dbReference type="NCBI Taxonomy" id="49495"/>
    <lineage>
        <taxon>Eukaryota</taxon>
        <taxon>Viridiplantae</taxon>
        <taxon>Streptophyta</taxon>
        <taxon>Embryophyta</taxon>
        <taxon>Tracheophyta</taxon>
        <taxon>Polypodiopsida</taxon>
        <taxon>Polypodiidae</taxon>
        <taxon>Polypodiales</taxon>
        <taxon>Pteridineae</taxon>
        <taxon>Pteridaceae</taxon>
        <taxon>Parkerioideae</taxon>
        <taxon>Ceratopteris</taxon>
    </lineage>
</organism>
<reference evidence="1" key="1">
    <citation type="submission" date="2021-08" db="EMBL/GenBank/DDBJ databases">
        <title>WGS assembly of Ceratopteris richardii.</title>
        <authorList>
            <person name="Marchant D.B."/>
            <person name="Chen G."/>
            <person name="Jenkins J."/>
            <person name="Shu S."/>
            <person name="Leebens-Mack J."/>
            <person name="Grimwood J."/>
            <person name="Schmutz J."/>
            <person name="Soltis P."/>
            <person name="Soltis D."/>
            <person name="Chen Z.-H."/>
        </authorList>
    </citation>
    <scope>NUCLEOTIDE SEQUENCE</scope>
    <source>
        <strain evidence="1">Whitten #5841</strain>
        <tissue evidence="1">Leaf</tissue>
    </source>
</reference>
<keyword evidence="2" id="KW-1185">Reference proteome</keyword>
<dbReference type="EMBL" id="CM035433">
    <property type="protein sequence ID" value="KAH7293738.1"/>
    <property type="molecule type" value="Genomic_DNA"/>
</dbReference>
<protein>
    <submittedName>
        <fullName evidence="1">Uncharacterized protein</fullName>
    </submittedName>
</protein>
<dbReference type="Proteomes" id="UP000825935">
    <property type="component" value="Chromosome 28"/>
</dbReference>
<comment type="caution">
    <text evidence="1">The sequence shown here is derived from an EMBL/GenBank/DDBJ whole genome shotgun (WGS) entry which is preliminary data.</text>
</comment>
<accession>A0A8T2RDL7</accession>
<proteinExistence type="predicted"/>